<name>A0ABD2XPE1_9HYME</name>
<dbReference type="SUPFAM" id="SSF48403">
    <property type="entry name" value="Ankyrin repeat"/>
    <property type="match status" value="1"/>
</dbReference>
<proteinExistence type="predicted"/>
<organism evidence="4 5">
    <name type="scientific">Trichogramma kaykai</name>
    <dbReference type="NCBI Taxonomy" id="54128"/>
    <lineage>
        <taxon>Eukaryota</taxon>
        <taxon>Metazoa</taxon>
        <taxon>Ecdysozoa</taxon>
        <taxon>Arthropoda</taxon>
        <taxon>Hexapoda</taxon>
        <taxon>Insecta</taxon>
        <taxon>Pterygota</taxon>
        <taxon>Neoptera</taxon>
        <taxon>Endopterygota</taxon>
        <taxon>Hymenoptera</taxon>
        <taxon>Apocrita</taxon>
        <taxon>Proctotrupomorpha</taxon>
        <taxon>Chalcidoidea</taxon>
        <taxon>Trichogrammatidae</taxon>
        <taxon>Trichogramma</taxon>
    </lineage>
</organism>
<evidence type="ECO:0000256" key="2">
    <source>
        <dbReference type="ARBA" id="ARBA00023043"/>
    </source>
</evidence>
<dbReference type="PROSITE" id="PS50297">
    <property type="entry name" value="ANK_REP_REGION"/>
    <property type="match status" value="1"/>
</dbReference>
<evidence type="ECO:0008006" key="6">
    <source>
        <dbReference type="Google" id="ProtNLM"/>
    </source>
</evidence>
<dbReference type="SMART" id="SM00248">
    <property type="entry name" value="ANK"/>
    <property type="match status" value="2"/>
</dbReference>
<keyword evidence="1" id="KW-0677">Repeat</keyword>
<sequence length="288" mass="33581">MSDDESDHHGQLSLAKLKNLRENVNWEIRENRLLVKFLIHDGYQDEPDVDKDGKPLLHRTTPLHIGISSYFARALFELYDRFHVNYSDESGFSYFHAAKYGCDQVVQKYLKLRQDPNCVVTATGNLPLHFALRFNNEEVFELLMRGGADPNLVNAKGLTPLHMIANKLDDDNAVDFFFKTCDKKNHLVPIDPLDNRGRTPLSKPWPETRWDDYRLILASGALGVVEHLEKRGYQMERSDAMTIMKFFVKYKVFEKSANIEKCFNDEEFAKEAKERTTWIYPRMWLADE</sequence>
<dbReference type="Proteomes" id="UP001627154">
    <property type="component" value="Unassembled WGS sequence"/>
</dbReference>
<comment type="caution">
    <text evidence="4">The sequence shown here is derived from an EMBL/GenBank/DDBJ whole genome shotgun (WGS) entry which is preliminary data.</text>
</comment>
<dbReference type="PANTHER" id="PTHR24198:SF165">
    <property type="entry name" value="ANKYRIN REPEAT-CONTAINING PROTEIN-RELATED"/>
    <property type="match status" value="1"/>
</dbReference>
<protein>
    <recommendedName>
        <fullName evidence="6">Ankyrin repeat protein</fullName>
    </recommendedName>
</protein>
<dbReference type="Gene3D" id="1.25.40.20">
    <property type="entry name" value="Ankyrin repeat-containing domain"/>
    <property type="match status" value="1"/>
</dbReference>
<dbReference type="AlphaFoldDB" id="A0ABD2XPE1"/>
<dbReference type="PROSITE" id="PS50088">
    <property type="entry name" value="ANK_REPEAT"/>
    <property type="match status" value="1"/>
</dbReference>
<evidence type="ECO:0000256" key="1">
    <source>
        <dbReference type="ARBA" id="ARBA00022737"/>
    </source>
</evidence>
<evidence type="ECO:0000313" key="4">
    <source>
        <dbReference type="EMBL" id="KAL3406955.1"/>
    </source>
</evidence>
<evidence type="ECO:0000313" key="5">
    <source>
        <dbReference type="Proteomes" id="UP001627154"/>
    </source>
</evidence>
<accession>A0ABD2XPE1</accession>
<keyword evidence="5" id="KW-1185">Reference proteome</keyword>
<reference evidence="4 5" key="1">
    <citation type="journal article" date="2024" name="bioRxiv">
        <title>A reference genome for Trichogramma kaykai: A tiny desert-dwelling parasitoid wasp with competing sex-ratio distorters.</title>
        <authorList>
            <person name="Culotta J."/>
            <person name="Lindsey A.R."/>
        </authorList>
    </citation>
    <scope>NUCLEOTIDE SEQUENCE [LARGE SCALE GENOMIC DNA]</scope>
    <source>
        <strain evidence="4 5">KSX58</strain>
    </source>
</reference>
<gene>
    <name evidence="4" type="ORF">TKK_001060</name>
</gene>
<dbReference type="PANTHER" id="PTHR24198">
    <property type="entry name" value="ANKYRIN REPEAT AND PROTEIN KINASE DOMAIN-CONTAINING PROTEIN"/>
    <property type="match status" value="1"/>
</dbReference>
<keyword evidence="2 3" id="KW-0040">ANK repeat</keyword>
<feature type="repeat" description="ANK" evidence="3">
    <location>
        <begin position="123"/>
        <end position="155"/>
    </location>
</feature>
<evidence type="ECO:0000256" key="3">
    <source>
        <dbReference type="PROSITE-ProRule" id="PRU00023"/>
    </source>
</evidence>
<dbReference type="InterPro" id="IPR036770">
    <property type="entry name" value="Ankyrin_rpt-contain_sf"/>
</dbReference>
<dbReference type="Pfam" id="PF12796">
    <property type="entry name" value="Ank_2"/>
    <property type="match status" value="1"/>
</dbReference>
<dbReference type="EMBL" id="JBJJXI010000018">
    <property type="protein sequence ID" value="KAL3406955.1"/>
    <property type="molecule type" value="Genomic_DNA"/>
</dbReference>
<dbReference type="InterPro" id="IPR002110">
    <property type="entry name" value="Ankyrin_rpt"/>
</dbReference>